<dbReference type="Pfam" id="PF06803">
    <property type="entry name" value="DUF1232"/>
    <property type="match status" value="1"/>
</dbReference>
<keyword evidence="4 5" id="KW-0472">Membrane</keyword>
<reference evidence="8" key="1">
    <citation type="journal article" date="2019" name="Int. J. Syst. Evol. Microbiol.">
        <title>The Global Catalogue of Microorganisms (GCM) 10K type strain sequencing project: providing services to taxonomists for standard genome sequencing and annotation.</title>
        <authorList>
            <consortium name="The Broad Institute Genomics Platform"/>
            <consortium name="The Broad Institute Genome Sequencing Center for Infectious Disease"/>
            <person name="Wu L."/>
            <person name="Ma J."/>
        </authorList>
    </citation>
    <scope>NUCLEOTIDE SEQUENCE [LARGE SCALE GENOMIC DNA]</scope>
    <source>
        <strain evidence="8">CCUG 54822</strain>
    </source>
</reference>
<evidence type="ECO:0000259" key="6">
    <source>
        <dbReference type="Pfam" id="PF06803"/>
    </source>
</evidence>
<evidence type="ECO:0000256" key="3">
    <source>
        <dbReference type="ARBA" id="ARBA00022989"/>
    </source>
</evidence>
<sequence>MNRLLKRLGFLFKFHKSIPFIMDFFRSRQVKGTTKILYVVLIIGYMALPFDLIPDFLYVIGLIDDLTVATILLQRMVKVAPESLKEKYQLK</sequence>
<feature type="domain" description="DUF1232" evidence="6">
    <location>
        <begin position="36"/>
        <end position="70"/>
    </location>
</feature>
<evidence type="ECO:0000256" key="4">
    <source>
        <dbReference type="ARBA" id="ARBA00023136"/>
    </source>
</evidence>
<name>A0ABW3ZUH6_9BACI</name>
<dbReference type="InterPro" id="IPR010652">
    <property type="entry name" value="DUF1232"/>
</dbReference>
<keyword evidence="2 5" id="KW-0812">Transmembrane</keyword>
<keyword evidence="3 5" id="KW-1133">Transmembrane helix</keyword>
<evidence type="ECO:0000256" key="2">
    <source>
        <dbReference type="ARBA" id="ARBA00022692"/>
    </source>
</evidence>
<comment type="caution">
    <text evidence="7">The sequence shown here is derived from an EMBL/GenBank/DDBJ whole genome shotgun (WGS) entry which is preliminary data.</text>
</comment>
<keyword evidence="8" id="KW-1185">Reference proteome</keyword>
<comment type="subcellular location">
    <subcellularLocation>
        <location evidence="1">Endomembrane system</location>
        <topology evidence="1">Multi-pass membrane protein</topology>
    </subcellularLocation>
</comment>
<dbReference type="PIRSF" id="PIRSF029962">
    <property type="entry name" value="UCP029962"/>
    <property type="match status" value="1"/>
</dbReference>
<evidence type="ECO:0000256" key="1">
    <source>
        <dbReference type="ARBA" id="ARBA00004127"/>
    </source>
</evidence>
<proteinExistence type="predicted"/>
<dbReference type="InterPro" id="IPR016941">
    <property type="entry name" value="UCP029962"/>
</dbReference>
<dbReference type="Proteomes" id="UP001597178">
    <property type="component" value="Unassembled WGS sequence"/>
</dbReference>
<evidence type="ECO:0000313" key="8">
    <source>
        <dbReference type="Proteomes" id="UP001597178"/>
    </source>
</evidence>
<feature type="transmembrane region" description="Helical" evidence="5">
    <location>
        <begin position="32"/>
        <end position="50"/>
    </location>
</feature>
<protein>
    <submittedName>
        <fullName evidence="7">YkvA family protein</fullName>
    </submittedName>
</protein>
<gene>
    <name evidence="7" type="ORF">ACFQ4A_09945</name>
</gene>
<evidence type="ECO:0000313" key="7">
    <source>
        <dbReference type="EMBL" id="MFD1361976.1"/>
    </source>
</evidence>
<dbReference type="EMBL" id="JBHTNH010000021">
    <property type="protein sequence ID" value="MFD1361976.1"/>
    <property type="molecule type" value="Genomic_DNA"/>
</dbReference>
<organism evidence="7 8">
    <name type="scientific">Lentibacillus salinarum</name>
    <dbReference type="NCBI Taxonomy" id="446820"/>
    <lineage>
        <taxon>Bacteria</taxon>
        <taxon>Bacillati</taxon>
        <taxon>Bacillota</taxon>
        <taxon>Bacilli</taxon>
        <taxon>Bacillales</taxon>
        <taxon>Bacillaceae</taxon>
        <taxon>Lentibacillus</taxon>
    </lineage>
</organism>
<accession>A0ABW3ZUH6</accession>
<dbReference type="RefSeq" id="WP_382400064.1">
    <property type="nucleotide sequence ID" value="NZ_JBHTNH010000021.1"/>
</dbReference>
<evidence type="ECO:0000256" key="5">
    <source>
        <dbReference type="SAM" id="Phobius"/>
    </source>
</evidence>